<evidence type="ECO:0000313" key="1">
    <source>
        <dbReference type="EMBL" id="DAE08126.1"/>
    </source>
</evidence>
<proteinExistence type="predicted"/>
<protein>
    <submittedName>
        <fullName evidence="1">Uncharacterized protein</fullName>
    </submittedName>
</protein>
<name>A0A8S5PM21_9CAUD</name>
<dbReference type="EMBL" id="BK015464">
    <property type="protein sequence ID" value="DAE08126.1"/>
    <property type="molecule type" value="Genomic_DNA"/>
</dbReference>
<organism evidence="1">
    <name type="scientific">Siphoviridae sp. ct8NQ14</name>
    <dbReference type="NCBI Taxonomy" id="2825363"/>
    <lineage>
        <taxon>Viruses</taxon>
        <taxon>Duplodnaviria</taxon>
        <taxon>Heunggongvirae</taxon>
        <taxon>Uroviricota</taxon>
        <taxon>Caudoviricetes</taxon>
    </lineage>
</organism>
<reference evidence="1" key="1">
    <citation type="journal article" date="2021" name="Proc. Natl. Acad. Sci. U.S.A.">
        <title>A Catalog of Tens of Thousands of Viruses from Human Metagenomes Reveals Hidden Associations with Chronic Diseases.</title>
        <authorList>
            <person name="Tisza M.J."/>
            <person name="Buck C.B."/>
        </authorList>
    </citation>
    <scope>NUCLEOTIDE SEQUENCE</scope>
    <source>
        <strain evidence="1">Ct8NQ14</strain>
    </source>
</reference>
<sequence length="68" mass="8283">MRIKPLCRFNGDNAFWRNRKKITFFTIIIGSPKVFINTGTYFTDIRYFKFFHNPCCSTRLFIKVFEKF</sequence>
<accession>A0A8S5PM21</accession>